<keyword evidence="11" id="KW-1185">Reference proteome</keyword>
<dbReference type="Gene3D" id="1.10.1090.10">
    <property type="entry name" value="Cytochrome b-c1 complex subunit 7"/>
    <property type="match status" value="1"/>
</dbReference>
<dbReference type="Proteomes" id="UP001054857">
    <property type="component" value="Unassembled WGS sequence"/>
</dbReference>
<keyword evidence="6 9" id="KW-0249">Electron transport</keyword>
<evidence type="ECO:0000313" key="11">
    <source>
        <dbReference type="Proteomes" id="UP001054857"/>
    </source>
</evidence>
<dbReference type="GO" id="GO:0005743">
    <property type="term" value="C:mitochondrial inner membrane"/>
    <property type="evidence" value="ECO:0007669"/>
    <property type="project" value="UniProtKB-SubCell"/>
</dbReference>
<comment type="similarity">
    <text evidence="2 9">Belongs to the UQCRB/QCR7 family.</text>
</comment>
<name>A0AAD3DPC2_9CHLO</name>
<dbReference type="GO" id="GO:0006122">
    <property type="term" value="P:mitochondrial electron transport, ubiquinol to cytochrome c"/>
    <property type="evidence" value="ECO:0007669"/>
    <property type="project" value="InterPro"/>
</dbReference>
<comment type="subcellular location">
    <subcellularLocation>
        <location evidence="1">Mitochondrion inner membrane</location>
        <topology evidence="1">Peripheral membrane protein</topology>
        <orientation evidence="1">Matrix side</orientation>
    </subcellularLocation>
</comment>
<dbReference type="Pfam" id="PF02271">
    <property type="entry name" value="UCR_14kD"/>
    <property type="match status" value="1"/>
</dbReference>
<keyword evidence="5 9" id="KW-0999">Mitochondrion inner membrane</keyword>
<dbReference type="FunFam" id="1.10.1090.10:FF:000002">
    <property type="entry name" value="Cytochrome b-c1 complex subunit 7"/>
    <property type="match status" value="1"/>
</dbReference>
<evidence type="ECO:0000256" key="1">
    <source>
        <dbReference type="ARBA" id="ARBA00004443"/>
    </source>
</evidence>
<organism evidence="10 11">
    <name type="scientific">Astrephomene gubernaculifera</name>
    <dbReference type="NCBI Taxonomy" id="47775"/>
    <lineage>
        <taxon>Eukaryota</taxon>
        <taxon>Viridiplantae</taxon>
        <taxon>Chlorophyta</taxon>
        <taxon>core chlorophytes</taxon>
        <taxon>Chlorophyceae</taxon>
        <taxon>CS clade</taxon>
        <taxon>Chlamydomonadales</taxon>
        <taxon>Astrephomenaceae</taxon>
        <taxon>Astrephomene</taxon>
    </lineage>
</organism>
<evidence type="ECO:0000256" key="8">
    <source>
        <dbReference type="ARBA" id="ARBA00023136"/>
    </source>
</evidence>
<dbReference type="InterPro" id="IPR003197">
    <property type="entry name" value="QCR7"/>
</dbReference>
<accession>A0AAD3DPC2</accession>
<evidence type="ECO:0000256" key="6">
    <source>
        <dbReference type="ARBA" id="ARBA00022982"/>
    </source>
</evidence>
<protein>
    <recommendedName>
        <fullName evidence="9">Cytochrome b-c1 complex subunit 7</fullName>
    </recommendedName>
</protein>
<dbReference type="PIRSF" id="PIRSF000022">
    <property type="entry name" value="Bc1_14K"/>
    <property type="match status" value="1"/>
</dbReference>
<gene>
    <name evidence="10" type="ORF">Agub_g4572</name>
</gene>
<dbReference type="GO" id="GO:0045275">
    <property type="term" value="C:respiratory chain complex III"/>
    <property type="evidence" value="ECO:0007669"/>
    <property type="project" value="InterPro"/>
</dbReference>
<keyword evidence="8 9" id="KW-0472">Membrane</keyword>
<proteinExistence type="inferred from homology"/>
<keyword evidence="3 9" id="KW-0813">Transport</keyword>
<dbReference type="SUPFAM" id="SSF81524">
    <property type="entry name" value="14 kDa protein of cytochrome bc1 complex (Ubiquinol-cytochrome c reductase)"/>
    <property type="match status" value="1"/>
</dbReference>
<keyword evidence="4 9" id="KW-0679">Respiratory chain</keyword>
<sequence>MASLLKQLAAPIYNRMGVAYRAAVGQKLSKYGLRFDDLQDPLKDEDVMEALRRLPPDVVVARNCRLRRALDLSGKHESLPQELLEKQTPELSYLTDVLEEVRAERRERAQLGAPAPYTREYYLSH</sequence>
<keyword evidence="7 9" id="KW-0496">Mitochondrion</keyword>
<evidence type="ECO:0000256" key="4">
    <source>
        <dbReference type="ARBA" id="ARBA00022660"/>
    </source>
</evidence>
<comment type="caution">
    <text evidence="10">The sequence shown here is derived from an EMBL/GenBank/DDBJ whole genome shotgun (WGS) entry which is preliminary data.</text>
</comment>
<evidence type="ECO:0000256" key="2">
    <source>
        <dbReference type="ARBA" id="ARBA00008554"/>
    </source>
</evidence>
<dbReference type="PANTHER" id="PTHR12022:SF0">
    <property type="entry name" value="CYTOCHROME B-C1 COMPLEX SUBUNIT 7"/>
    <property type="match status" value="1"/>
</dbReference>
<reference evidence="10 11" key="1">
    <citation type="journal article" date="2021" name="Sci. Rep.">
        <title>Genome sequencing of the multicellular alga Astrephomene provides insights into convergent evolution of germ-soma differentiation.</title>
        <authorList>
            <person name="Yamashita S."/>
            <person name="Yamamoto K."/>
            <person name="Matsuzaki R."/>
            <person name="Suzuki S."/>
            <person name="Yamaguchi H."/>
            <person name="Hirooka S."/>
            <person name="Minakuchi Y."/>
            <person name="Miyagishima S."/>
            <person name="Kawachi M."/>
            <person name="Toyoda A."/>
            <person name="Nozaki H."/>
        </authorList>
    </citation>
    <scope>NUCLEOTIDE SEQUENCE [LARGE SCALE GENOMIC DNA]</scope>
    <source>
        <strain evidence="10 11">NIES-4017</strain>
    </source>
</reference>
<evidence type="ECO:0000256" key="3">
    <source>
        <dbReference type="ARBA" id="ARBA00022448"/>
    </source>
</evidence>
<dbReference type="PANTHER" id="PTHR12022">
    <property type="entry name" value="UBIQUINOL-CYTOCHROME C REDUCTASE COMPLEX 14 KD PROTEIN"/>
    <property type="match status" value="1"/>
</dbReference>
<dbReference type="AlphaFoldDB" id="A0AAD3DPC2"/>
<evidence type="ECO:0000256" key="5">
    <source>
        <dbReference type="ARBA" id="ARBA00022792"/>
    </source>
</evidence>
<comment type="function">
    <text evidence="9">Component of the ubiquinol-cytochrome c oxidoreductase, a multisubunit transmembrane complex that is part of the mitochondrial electron transport chain which drives oxidative phosphorylation.</text>
</comment>
<evidence type="ECO:0000313" key="10">
    <source>
        <dbReference type="EMBL" id="GFR43486.1"/>
    </source>
</evidence>
<dbReference type="InterPro" id="IPR036544">
    <property type="entry name" value="QCR7_sf"/>
</dbReference>
<dbReference type="EMBL" id="BMAR01000005">
    <property type="protein sequence ID" value="GFR43486.1"/>
    <property type="molecule type" value="Genomic_DNA"/>
</dbReference>
<evidence type="ECO:0000256" key="9">
    <source>
        <dbReference type="PIRNR" id="PIRNR000022"/>
    </source>
</evidence>
<evidence type="ECO:0000256" key="7">
    <source>
        <dbReference type="ARBA" id="ARBA00023128"/>
    </source>
</evidence>